<comment type="caution">
    <text evidence="1">The sequence shown here is derived from an EMBL/GenBank/DDBJ whole genome shotgun (WGS) entry which is preliminary data.</text>
</comment>
<evidence type="ECO:0000313" key="2">
    <source>
        <dbReference type="Proteomes" id="UP000234460"/>
    </source>
</evidence>
<protein>
    <submittedName>
        <fullName evidence="1">Uncharacterized protein</fullName>
    </submittedName>
</protein>
<name>A0AAQ1P2G7_LEPIR</name>
<reference evidence="1 2" key="1">
    <citation type="submission" date="2017-11" db="EMBL/GenBank/DDBJ databases">
        <authorList>
            <person name="Lechat P."/>
        </authorList>
    </citation>
    <scope>NUCLEOTIDE SEQUENCE [LARGE SCALE GENOMIC DNA]</scope>
    <source>
        <strain evidence="1">L495</strain>
    </source>
</reference>
<accession>A0AAQ1P2G7</accession>
<organism evidence="1 2">
    <name type="scientific">Leptospira interrogans serovar Manilae</name>
    <dbReference type="NCBI Taxonomy" id="214675"/>
    <lineage>
        <taxon>Bacteria</taxon>
        <taxon>Pseudomonadati</taxon>
        <taxon>Spirochaetota</taxon>
        <taxon>Spirochaetia</taxon>
        <taxon>Leptospirales</taxon>
        <taxon>Leptospiraceae</taxon>
        <taxon>Leptospira</taxon>
    </lineage>
</organism>
<dbReference type="AlphaFoldDB" id="A0AAQ1P2G7"/>
<evidence type="ECO:0000313" key="1">
    <source>
        <dbReference type="EMBL" id="SOR63721.1"/>
    </source>
</evidence>
<sequence length="67" mass="7834">MMLLHFQSLTVTFLNLPLECMKIIPENELTILQRLGNSQKIISNFKSLAFLCEVPQISLLRNLKIFW</sequence>
<dbReference type="Proteomes" id="UP000234460">
    <property type="component" value="Chromosome LMANV2"/>
</dbReference>
<gene>
    <name evidence="1" type="ORF">LMANV2_80071</name>
</gene>
<dbReference type="EMBL" id="OEJX01000078">
    <property type="protein sequence ID" value="SOR63721.1"/>
    <property type="molecule type" value="Genomic_DNA"/>
</dbReference>
<proteinExistence type="predicted"/>